<sequence>MEVFEFQIPLTNSLNDRNRTSFPKTWSARSPHKIYAKPDTIRTFHSADGDANVPTGLRGTGIQAAGTSLGAIHELPLQPIASPPSQRFLREWISVPIRCSALQSDL</sequence>
<proteinExistence type="predicted"/>
<dbReference type="KEGG" id="ttf:THTE_0244"/>
<organism evidence="1 2">
    <name type="scientific">Thermogutta terrifontis</name>
    <dbReference type="NCBI Taxonomy" id="1331910"/>
    <lineage>
        <taxon>Bacteria</taxon>
        <taxon>Pseudomonadati</taxon>
        <taxon>Planctomycetota</taxon>
        <taxon>Planctomycetia</taxon>
        <taxon>Pirellulales</taxon>
        <taxon>Thermoguttaceae</taxon>
        <taxon>Thermogutta</taxon>
    </lineage>
</organism>
<evidence type="ECO:0000313" key="1">
    <source>
        <dbReference type="EMBL" id="ASV72846.1"/>
    </source>
</evidence>
<keyword evidence="2" id="KW-1185">Reference proteome</keyword>
<accession>A0A286RA63</accession>
<dbReference type="AlphaFoldDB" id="A0A286RA63"/>
<protein>
    <submittedName>
        <fullName evidence="1">Uncharacterized protein</fullName>
    </submittedName>
</protein>
<name>A0A286RA63_9BACT</name>
<dbReference type="Proteomes" id="UP000215086">
    <property type="component" value="Chromosome"/>
</dbReference>
<evidence type="ECO:0000313" key="2">
    <source>
        <dbReference type="Proteomes" id="UP000215086"/>
    </source>
</evidence>
<dbReference type="EMBL" id="CP018477">
    <property type="protein sequence ID" value="ASV72846.1"/>
    <property type="molecule type" value="Genomic_DNA"/>
</dbReference>
<reference evidence="1 2" key="1">
    <citation type="journal article" name="Front. Microbiol.">
        <title>Sugar Metabolism of the First Thermophilic Planctomycete Thermogutta terrifontis: Comparative Genomic and Transcriptomic Approaches.</title>
        <authorList>
            <person name="Elcheninov A.G."/>
            <person name="Menzel P."/>
            <person name="Gudbergsdottir S.R."/>
            <person name="Slesarev A.I."/>
            <person name="Kadnikov V.V."/>
            <person name="Krogh A."/>
            <person name="Bonch-Osmolovskaya E.A."/>
            <person name="Peng X."/>
            <person name="Kublanov I.V."/>
        </authorList>
    </citation>
    <scope>NUCLEOTIDE SEQUENCE [LARGE SCALE GENOMIC DNA]</scope>
    <source>
        <strain evidence="1 2">R1</strain>
    </source>
</reference>
<gene>
    <name evidence="1" type="ORF">THTE_0244</name>
</gene>